<accession>A0AAE1Q6V7</accession>
<evidence type="ECO:0000256" key="1">
    <source>
        <dbReference type="SAM" id="MobiDB-lite"/>
    </source>
</evidence>
<proteinExistence type="predicted"/>
<keyword evidence="3" id="KW-1185">Reference proteome</keyword>
<feature type="region of interest" description="Disordered" evidence="1">
    <location>
        <begin position="77"/>
        <end position="124"/>
    </location>
</feature>
<reference evidence="2" key="1">
    <citation type="submission" date="2023-11" db="EMBL/GenBank/DDBJ databases">
        <title>Genome assemblies of two species of porcelain crab, Petrolisthes cinctipes and Petrolisthes manimaculis (Anomura: Porcellanidae).</title>
        <authorList>
            <person name="Angst P."/>
        </authorList>
    </citation>
    <scope>NUCLEOTIDE SEQUENCE</scope>
    <source>
        <strain evidence="2">PB745_02</strain>
        <tissue evidence="2">Gill</tissue>
    </source>
</reference>
<dbReference type="Proteomes" id="UP001292094">
    <property type="component" value="Unassembled WGS sequence"/>
</dbReference>
<feature type="region of interest" description="Disordered" evidence="1">
    <location>
        <begin position="38"/>
        <end position="59"/>
    </location>
</feature>
<organism evidence="2 3">
    <name type="scientific">Petrolisthes manimaculis</name>
    <dbReference type="NCBI Taxonomy" id="1843537"/>
    <lineage>
        <taxon>Eukaryota</taxon>
        <taxon>Metazoa</taxon>
        <taxon>Ecdysozoa</taxon>
        <taxon>Arthropoda</taxon>
        <taxon>Crustacea</taxon>
        <taxon>Multicrustacea</taxon>
        <taxon>Malacostraca</taxon>
        <taxon>Eumalacostraca</taxon>
        <taxon>Eucarida</taxon>
        <taxon>Decapoda</taxon>
        <taxon>Pleocyemata</taxon>
        <taxon>Anomura</taxon>
        <taxon>Galatheoidea</taxon>
        <taxon>Porcellanidae</taxon>
        <taxon>Petrolisthes</taxon>
    </lineage>
</organism>
<feature type="compositionally biased region" description="Basic and acidic residues" evidence="1">
    <location>
        <begin position="50"/>
        <end position="59"/>
    </location>
</feature>
<comment type="caution">
    <text evidence="2">The sequence shown here is derived from an EMBL/GenBank/DDBJ whole genome shotgun (WGS) entry which is preliminary data.</text>
</comment>
<dbReference type="EMBL" id="JAWZYT010000626">
    <property type="protein sequence ID" value="KAK4320993.1"/>
    <property type="molecule type" value="Genomic_DNA"/>
</dbReference>
<evidence type="ECO:0000313" key="3">
    <source>
        <dbReference type="Proteomes" id="UP001292094"/>
    </source>
</evidence>
<feature type="compositionally biased region" description="Basic and acidic residues" evidence="1">
    <location>
        <begin position="77"/>
        <end position="94"/>
    </location>
</feature>
<sequence>MDLEMYDCPGEESVGSFIPMEEDTQAMAIRFKPLDFLRPNKEEEEEKEEEAMKKKEEEKKENLCFLPFLFGKNGLFRDGRKQKEEEPMVVEEKPKRRMKLNWKKEQEEEEIEVQPKRVHRRKRN</sequence>
<protein>
    <submittedName>
        <fullName evidence="2">Uncharacterized protein</fullName>
    </submittedName>
</protein>
<gene>
    <name evidence="2" type="ORF">Pmani_008161</name>
</gene>
<name>A0AAE1Q6V7_9EUCA</name>
<dbReference type="AlphaFoldDB" id="A0AAE1Q6V7"/>
<evidence type="ECO:0000313" key="2">
    <source>
        <dbReference type="EMBL" id="KAK4320993.1"/>
    </source>
</evidence>